<dbReference type="InterPro" id="IPR004568">
    <property type="entry name" value="Ppantetheine-prot_Trfase_dom"/>
</dbReference>
<accession>A0A0W1KIC2</accession>
<comment type="subcellular location">
    <subcellularLocation>
        <location evidence="8">Cytoplasm</location>
    </subcellularLocation>
</comment>
<keyword evidence="3 8" id="KW-0479">Metal-binding</keyword>
<reference evidence="11" key="2">
    <citation type="submission" date="2023-05" db="EMBL/GenBank/DDBJ databases">
        <title>Genomic Catalog of Human Bladder Bacteria.</title>
        <authorList>
            <person name="Du J."/>
        </authorList>
    </citation>
    <scope>NUCLEOTIDE SEQUENCE</scope>
    <source>
        <strain evidence="11">UMB1304A</strain>
    </source>
</reference>
<evidence type="ECO:0000256" key="7">
    <source>
        <dbReference type="ARBA" id="ARBA00023160"/>
    </source>
</evidence>
<dbReference type="GO" id="GO:0000287">
    <property type="term" value="F:magnesium ion binding"/>
    <property type="evidence" value="ECO:0007669"/>
    <property type="project" value="UniProtKB-UniRule"/>
</dbReference>
<evidence type="ECO:0000313" key="12">
    <source>
        <dbReference type="Proteomes" id="UP000054404"/>
    </source>
</evidence>
<dbReference type="EMBL" id="LNIZ01000006">
    <property type="protein sequence ID" value="KTF03771.1"/>
    <property type="molecule type" value="Genomic_DNA"/>
</dbReference>
<dbReference type="EMBL" id="JASPDQ010000006">
    <property type="protein sequence ID" value="MDK8601589.1"/>
    <property type="molecule type" value="Genomic_DNA"/>
</dbReference>
<keyword evidence="2 8" id="KW-0808">Transferase</keyword>
<feature type="binding site" evidence="8">
    <location>
        <position position="61"/>
    </location>
    <ligand>
        <name>Mg(2+)</name>
        <dbReference type="ChEBI" id="CHEBI:18420"/>
    </ligand>
</feature>
<name>A0A0W1KIC2_9ACTO</name>
<keyword evidence="5 8" id="KW-0460">Magnesium</keyword>
<reference evidence="10 12" key="1">
    <citation type="submission" date="2015-11" db="EMBL/GenBank/DDBJ databases">
        <title>Draft Genome Sequence of the Type Strain Trueperella bernardiae LCDC 89-0504T, Isolated from Blood Culture.</title>
        <authorList>
            <person name="Bernier A.-M."/>
            <person name="Bernard K."/>
        </authorList>
    </citation>
    <scope>NUCLEOTIDE SEQUENCE [LARGE SCALE GENOMIC DNA]</scope>
    <source>
        <strain evidence="10 12">LCDC 89-0504</strain>
    </source>
</reference>
<proteinExistence type="inferred from homology"/>
<comment type="catalytic activity">
    <reaction evidence="8">
        <text>apo-[ACP] + CoA = holo-[ACP] + adenosine 3',5'-bisphosphate + H(+)</text>
        <dbReference type="Rhea" id="RHEA:12068"/>
        <dbReference type="Rhea" id="RHEA-COMP:9685"/>
        <dbReference type="Rhea" id="RHEA-COMP:9690"/>
        <dbReference type="ChEBI" id="CHEBI:15378"/>
        <dbReference type="ChEBI" id="CHEBI:29999"/>
        <dbReference type="ChEBI" id="CHEBI:57287"/>
        <dbReference type="ChEBI" id="CHEBI:58343"/>
        <dbReference type="ChEBI" id="CHEBI:64479"/>
        <dbReference type="EC" id="2.7.8.7"/>
    </reaction>
</comment>
<dbReference type="NCBIfam" id="TIGR00556">
    <property type="entry name" value="pantethn_trn"/>
    <property type="match status" value="1"/>
</dbReference>
<keyword evidence="6 8" id="KW-0443">Lipid metabolism</keyword>
<comment type="cofactor">
    <cofactor evidence="8">
        <name>Mg(2+)</name>
        <dbReference type="ChEBI" id="CHEBI:18420"/>
    </cofactor>
</comment>
<keyword evidence="4 8" id="KW-0276">Fatty acid metabolism</keyword>
<dbReference type="OrthoDB" id="517356at2"/>
<evidence type="ECO:0000256" key="6">
    <source>
        <dbReference type="ARBA" id="ARBA00023098"/>
    </source>
</evidence>
<dbReference type="NCBIfam" id="NF000831">
    <property type="entry name" value="PRK00070.3-1"/>
    <property type="match status" value="1"/>
</dbReference>
<dbReference type="RefSeq" id="WP_062613910.1">
    <property type="nucleotide sequence ID" value="NZ_JASPDQ010000006.1"/>
</dbReference>
<evidence type="ECO:0000256" key="1">
    <source>
        <dbReference type="ARBA" id="ARBA00022516"/>
    </source>
</evidence>
<keyword evidence="12" id="KW-1185">Reference proteome</keyword>
<dbReference type="GO" id="GO:0006633">
    <property type="term" value="P:fatty acid biosynthetic process"/>
    <property type="evidence" value="ECO:0007669"/>
    <property type="project" value="UniProtKB-UniRule"/>
</dbReference>
<gene>
    <name evidence="8 10" type="primary">acpS</name>
    <name evidence="10" type="ORF">AQZ59_01370</name>
    <name evidence="11" type="ORF">QP858_03830</name>
</gene>
<dbReference type="InterPro" id="IPR008278">
    <property type="entry name" value="4-PPantetheinyl_Trfase_dom"/>
</dbReference>
<feature type="binding site" evidence="8">
    <location>
        <position position="8"/>
    </location>
    <ligand>
        <name>Mg(2+)</name>
        <dbReference type="ChEBI" id="CHEBI:18420"/>
    </ligand>
</feature>
<comment type="function">
    <text evidence="8">Transfers the 4'-phosphopantetheine moiety from coenzyme A to a Ser of acyl-carrier-protein.</text>
</comment>
<organism evidence="10 12">
    <name type="scientific">Trueperella bernardiae</name>
    <dbReference type="NCBI Taxonomy" id="59561"/>
    <lineage>
        <taxon>Bacteria</taxon>
        <taxon>Bacillati</taxon>
        <taxon>Actinomycetota</taxon>
        <taxon>Actinomycetes</taxon>
        <taxon>Actinomycetales</taxon>
        <taxon>Actinomycetaceae</taxon>
        <taxon>Trueperella</taxon>
    </lineage>
</organism>
<dbReference type="PATRIC" id="fig|59561.3.peg.1364"/>
<evidence type="ECO:0000256" key="2">
    <source>
        <dbReference type="ARBA" id="ARBA00022679"/>
    </source>
</evidence>
<evidence type="ECO:0000256" key="3">
    <source>
        <dbReference type="ARBA" id="ARBA00022723"/>
    </source>
</evidence>
<dbReference type="Proteomes" id="UP000054404">
    <property type="component" value="Unassembled WGS sequence"/>
</dbReference>
<keyword evidence="7 8" id="KW-0275">Fatty acid biosynthesis</keyword>
<keyword evidence="8" id="KW-0963">Cytoplasm</keyword>
<evidence type="ECO:0000256" key="5">
    <source>
        <dbReference type="ARBA" id="ARBA00022842"/>
    </source>
</evidence>
<evidence type="ECO:0000313" key="11">
    <source>
        <dbReference type="EMBL" id="MDK8601589.1"/>
    </source>
</evidence>
<dbReference type="GO" id="GO:0008897">
    <property type="term" value="F:holo-[acyl-carrier-protein] synthase activity"/>
    <property type="evidence" value="ECO:0007669"/>
    <property type="project" value="UniProtKB-UniRule"/>
</dbReference>
<protein>
    <recommendedName>
        <fullName evidence="8">Holo-[acyl-carrier-protein] synthase</fullName>
        <shortName evidence="8">Holo-ACP synthase</shortName>
        <ecNumber evidence="8">2.7.8.7</ecNumber>
    </recommendedName>
    <alternativeName>
        <fullName evidence="8">4'-phosphopantetheinyl transferase AcpS</fullName>
    </alternativeName>
</protein>
<dbReference type="AlphaFoldDB" id="A0A0W1KIC2"/>
<keyword evidence="1 8" id="KW-0444">Lipid biosynthesis</keyword>
<comment type="similarity">
    <text evidence="8">Belongs to the P-Pant transferase superfamily. AcpS family.</text>
</comment>
<dbReference type="Pfam" id="PF01648">
    <property type="entry name" value="ACPS"/>
    <property type="match status" value="1"/>
</dbReference>
<sequence length="140" mass="15061">MPSGLGVDLVHIPTFAEQLAAPGTRMAQVFSGAEMRGARRRAAATGADVAHHLAARWAGKEAFIKAWSSTLVGRPPLIAEQDVNLTEIQVLSDPYHRPYIALTSAIKEAFGDTDILLSLSHDGDYAIAVCQISTKNKEYS</sequence>
<dbReference type="InterPro" id="IPR002582">
    <property type="entry name" value="ACPS"/>
</dbReference>
<evidence type="ECO:0000256" key="8">
    <source>
        <dbReference type="HAMAP-Rule" id="MF_00101"/>
    </source>
</evidence>
<dbReference type="SUPFAM" id="SSF56214">
    <property type="entry name" value="4'-phosphopantetheinyl transferase"/>
    <property type="match status" value="1"/>
</dbReference>
<feature type="domain" description="4'-phosphopantetheinyl transferase" evidence="9">
    <location>
        <begin position="4"/>
        <end position="130"/>
    </location>
</feature>
<dbReference type="GO" id="GO:0005737">
    <property type="term" value="C:cytoplasm"/>
    <property type="evidence" value="ECO:0007669"/>
    <property type="project" value="UniProtKB-SubCell"/>
</dbReference>
<dbReference type="Gene3D" id="3.90.470.20">
    <property type="entry name" value="4'-phosphopantetheinyl transferase domain"/>
    <property type="match status" value="1"/>
</dbReference>
<dbReference type="EC" id="2.7.8.7" evidence="8"/>
<evidence type="ECO:0000256" key="4">
    <source>
        <dbReference type="ARBA" id="ARBA00022832"/>
    </source>
</evidence>
<dbReference type="Proteomes" id="UP001225576">
    <property type="component" value="Unassembled WGS sequence"/>
</dbReference>
<evidence type="ECO:0000313" key="10">
    <source>
        <dbReference type="EMBL" id="KTF03771.1"/>
    </source>
</evidence>
<evidence type="ECO:0000259" key="9">
    <source>
        <dbReference type="Pfam" id="PF01648"/>
    </source>
</evidence>
<dbReference type="InterPro" id="IPR037143">
    <property type="entry name" value="4-PPantetheinyl_Trfase_dom_sf"/>
</dbReference>
<comment type="caution">
    <text evidence="10">The sequence shown here is derived from an EMBL/GenBank/DDBJ whole genome shotgun (WGS) entry which is preliminary data.</text>
</comment>
<dbReference type="HAMAP" id="MF_00101">
    <property type="entry name" value="AcpS"/>
    <property type="match status" value="1"/>
</dbReference>
<dbReference type="STRING" id="59561.AQZ59_01370"/>